<dbReference type="Pfam" id="PF04542">
    <property type="entry name" value="Sigma70_r2"/>
    <property type="match status" value="1"/>
</dbReference>
<reference evidence="8" key="1">
    <citation type="submission" date="2022-05" db="EMBL/GenBank/DDBJ databases">
        <authorList>
            <person name="Tuo L."/>
        </authorList>
    </citation>
    <scope>NUCLEOTIDE SEQUENCE</scope>
    <source>
        <strain evidence="8">BSK12Z-4</strain>
    </source>
</reference>
<evidence type="ECO:0000256" key="5">
    <source>
        <dbReference type="ARBA" id="ARBA00023163"/>
    </source>
</evidence>
<dbReference type="PANTHER" id="PTHR43133">
    <property type="entry name" value="RNA POLYMERASE ECF-TYPE SIGMA FACTO"/>
    <property type="match status" value="1"/>
</dbReference>
<comment type="caution">
    <text evidence="8">The sequence shown here is derived from an EMBL/GenBank/DDBJ whole genome shotgun (WGS) entry which is preliminary data.</text>
</comment>
<evidence type="ECO:0000259" key="7">
    <source>
        <dbReference type="Pfam" id="PF04545"/>
    </source>
</evidence>
<evidence type="ECO:0000313" key="8">
    <source>
        <dbReference type="EMBL" id="MCM0621074.1"/>
    </source>
</evidence>
<dbReference type="Gene3D" id="1.10.10.10">
    <property type="entry name" value="Winged helix-like DNA-binding domain superfamily/Winged helix DNA-binding domain"/>
    <property type="match status" value="1"/>
</dbReference>
<keyword evidence="3" id="KW-0731">Sigma factor</keyword>
<dbReference type="GO" id="GO:0003677">
    <property type="term" value="F:DNA binding"/>
    <property type="evidence" value="ECO:0007669"/>
    <property type="project" value="UniProtKB-KW"/>
</dbReference>
<evidence type="ECO:0000256" key="1">
    <source>
        <dbReference type="ARBA" id="ARBA00010641"/>
    </source>
</evidence>
<keyword evidence="5" id="KW-0804">Transcription</keyword>
<dbReference type="Gene3D" id="1.10.1740.10">
    <property type="match status" value="1"/>
</dbReference>
<dbReference type="InterPro" id="IPR013324">
    <property type="entry name" value="RNA_pol_sigma_r3/r4-like"/>
</dbReference>
<evidence type="ECO:0000259" key="6">
    <source>
        <dbReference type="Pfam" id="PF04542"/>
    </source>
</evidence>
<keyword evidence="4" id="KW-0238">DNA-binding</keyword>
<dbReference type="NCBIfam" id="TIGR02983">
    <property type="entry name" value="SigE-fam_strep"/>
    <property type="match status" value="1"/>
</dbReference>
<dbReference type="Proteomes" id="UP001139485">
    <property type="component" value="Unassembled WGS sequence"/>
</dbReference>
<protein>
    <submittedName>
        <fullName evidence="8">SigE family RNA polymerase sigma factor</fullName>
    </submittedName>
</protein>
<dbReference type="InterPro" id="IPR036388">
    <property type="entry name" value="WH-like_DNA-bd_sf"/>
</dbReference>
<accession>A0A9X2DAJ8</accession>
<dbReference type="InterPro" id="IPR007627">
    <property type="entry name" value="RNA_pol_sigma70_r2"/>
</dbReference>
<sequence length="170" mass="18666">MTDRGSDGRPGSFEELVAARSAALYRTAYLLTGHAGDAEDLVQTTLEKLWGAWRKVARADSPDAYARRVMMNAFLSGRRRPGVRRERLVESPPDLPAPTGTSADDRLTLWPAVLALPERQRAVVVLRFYGQLTEAEIAEALGMARGTVKSTSSAALRNLRSALEQQEGER</sequence>
<comment type="similarity">
    <text evidence="1">Belongs to the sigma-70 factor family. ECF subfamily.</text>
</comment>
<name>A0A9X2DAJ8_9ACTN</name>
<dbReference type="PANTHER" id="PTHR43133:SF50">
    <property type="entry name" value="ECF RNA POLYMERASE SIGMA FACTOR SIGM"/>
    <property type="match status" value="1"/>
</dbReference>
<dbReference type="RefSeq" id="WP_250056027.1">
    <property type="nucleotide sequence ID" value="NZ_JAMJPH010000027.1"/>
</dbReference>
<dbReference type="SUPFAM" id="SSF88659">
    <property type="entry name" value="Sigma3 and sigma4 domains of RNA polymerase sigma factors"/>
    <property type="match status" value="1"/>
</dbReference>
<dbReference type="InterPro" id="IPR014325">
    <property type="entry name" value="RNA_pol_sigma-E_actinobac"/>
</dbReference>
<organism evidence="8 9">
    <name type="scientific">Nocardioides bruguierae</name>
    <dbReference type="NCBI Taxonomy" id="2945102"/>
    <lineage>
        <taxon>Bacteria</taxon>
        <taxon>Bacillati</taxon>
        <taxon>Actinomycetota</taxon>
        <taxon>Actinomycetes</taxon>
        <taxon>Propionibacteriales</taxon>
        <taxon>Nocardioidaceae</taxon>
        <taxon>Nocardioides</taxon>
    </lineage>
</organism>
<dbReference type="Pfam" id="PF04545">
    <property type="entry name" value="Sigma70_r4"/>
    <property type="match status" value="1"/>
</dbReference>
<dbReference type="SUPFAM" id="SSF88946">
    <property type="entry name" value="Sigma2 domain of RNA polymerase sigma factors"/>
    <property type="match status" value="1"/>
</dbReference>
<evidence type="ECO:0000313" key="9">
    <source>
        <dbReference type="Proteomes" id="UP001139485"/>
    </source>
</evidence>
<dbReference type="NCBIfam" id="TIGR02937">
    <property type="entry name" value="sigma70-ECF"/>
    <property type="match status" value="1"/>
</dbReference>
<feature type="domain" description="RNA polymerase sigma-70 region 4" evidence="7">
    <location>
        <begin position="115"/>
        <end position="160"/>
    </location>
</feature>
<evidence type="ECO:0000256" key="4">
    <source>
        <dbReference type="ARBA" id="ARBA00023125"/>
    </source>
</evidence>
<evidence type="ECO:0000256" key="3">
    <source>
        <dbReference type="ARBA" id="ARBA00023082"/>
    </source>
</evidence>
<proteinExistence type="inferred from homology"/>
<dbReference type="AlphaFoldDB" id="A0A9X2DAJ8"/>
<dbReference type="InterPro" id="IPR007630">
    <property type="entry name" value="RNA_pol_sigma70_r4"/>
</dbReference>
<dbReference type="CDD" id="cd06171">
    <property type="entry name" value="Sigma70_r4"/>
    <property type="match status" value="1"/>
</dbReference>
<dbReference type="InterPro" id="IPR014284">
    <property type="entry name" value="RNA_pol_sigma-70_dom"/>
</dbReference>
<keyword evidence="9" id="KW-1185">Reference proteome</keyword>
<dbReference type="InterPro" id="IPR039425">
    <property type="entry name" value="RNA_pol_sigma-70-like"/>
</dbReference>
<gene>
    <name evidence="8" type="ORF">M8330_12310</name>
</gene>
<dbReference type="GO" id="GO:0006352">
    <property type="term" value="P:DNA-templated transcription initiation"/>
    <property type="evidence" value="ECO:0007669"/>
    <property type="project" value="InterPro"/>
</dbReference>
<dbReference type="GO" id="GO:0016987">
    <property type="term" value="F:sigma factor activity"/>
    <property type="evidence" value="ECO:0007669"/>
    <property type="project" value="UniProtKB-KW"/>
</dbReference>
<dbReference type="InterPro" id="IPR013325">
    <property type="entry name" value="RNA_pol_sigma_r2"/>
</dbReference>
<keyword evidence="2" id="KW-0805">Transcription regulation</keyword>
<feature type="domain" description="RNA polymerase sigma-70 region 2" evidence="6">
    <location>
        <begin position="17"/>
        <end position="80"/>
    </location>
</feature>
<evidence type="ECO:0000256" key="2">
    <source>
        <dbReference type="ARBA" id="ARBA00023015"/>
    </source>
</evidence>
<dbReference type="EMBL" id="JAMOIL010000013">
    <property type="protein sequence ID" value="MCM0621074.1"/>
    <property type="molecule type" value="Genomic_DNA"/>
</dbReference>